<evidence type="ECO:0000313" key="2">
    <source>
        <dbReference type="Proteomes" id="UP000006160"/>
    </source>
</evidence>
<comment type="caution">
    <text evidence="1">The sequence shown here is derived from an EMBL/GenBank/DDBJ whole genome shotgun (WGS) entry which is preliminary data.</text>
</comment>
<organism evidence="1 2">
    <name type="scientific">Clostridium botulinum D str. 1873</name>
    <dbReference type="NCBI Taxonomy" id="592027"/>
    <lineage>
        <taxon>Bacteria</taxon>
        <taxon>Bacillati</taxon>
        <taxon>Bacillota</taxon>
        <taxon>Clostridia</taxon>
        <taxon>Eubacteriales</taxon>
        <taxon>Clostridiaceae</taxon>
        <taxon>Clostridium</taxon>
    </lineage>
</organism>
<dbReference type="RefSeq" id="WP_003375606.1">
    <property type="nucleotide sequence ID" value="NZ_ACSJ01000007.1"/>
</dbReference>
<dbReference type="Proteomes" id="UP000006160">
    <property type="component" value="Unassembled WGS sequence"/>
</dbReference>
<name>A0A9P2LL17_CLOBO</name>
<protein>
    <submittedName>
        <fullName evidence="1">Uncharacterized protein</fullName>
    </submittedName>
</protein>
<proteinExistence type="predicted"/>
<sequence length="44" mass="5344">MTTEQEMLLKKIFRELQDIKIILQENDNSKEFFSEILKNKNKTN</sequence>
<dbReference type="EMBL" id="ACSJ01000007">
    <property type="protein sequence ID" value="EES91073.1"/>
    <property type="molecule type" value="Genomic_DNA"/>
</dbReference>
<gene>
    <name evidence="1" type="ORF">CLG_B1428</name>
</gene>
<reference evidence="1 2" key="1">
    <citation type="submission" date="2009-10" db="EMBL/GenBank/DDBJ databases">
        <authorList>
            <person name="Shrivastava S."/>
            <person name="Brinkac L.B."/>
            <person name="Brown J.L."/>
            <person name="Bruce D.B."/>
            <person name="Detter C."/>
            <person name="Green L.D."/>
            <person name="Munk C.A."/>
            <person name="Rogers Y.C."/>
            <person name="Tapia R."/>
            <person name="Saunders E.S."/>
            <person name="Sims D.R."/>
            <person name="Smith L.A."/>
            <person name="Smith T.J."/>
            <person name="Sutton G."/>
            <person name="Brettin T."/>
        </authorList>
    </citation>
    <scope>NUCLEOTIDE SEQUENCE [LARGE SCALE GENOMIC DNA]</scope>
    <source>
        <strain evidence="2">D str. 1873</strain>
    </source>
</reference>
<dbReference type="AlphaFoldDB" id="A0A9P2LL17"/>
<accession>A0A9P2LL17</accession>
<evidence type="ECO:0000313" key="1">
    <source>
        <dbReference type="EMBL" id="EES91073.1"/>
    </source>
</evidence>
<dbReference type="GeneID" id="79383412"/>